<gene>
    <name evidence="2" type="ORF">CPAV1605_471</name>
</gene>
<feature type="region of interest" description="Disordered" evidence="1">
    <location>
        <begin position="50"/>
        <end position="92"/>
    </location>
</feature>
<organism evidence="2">
    <name type="scientific">seawater metagenome</name>
    <dbReference type="NCBI Taxonomy" id="1561972"/>
    <lineage>
        <taxon>unclassified sequences</taxon>
        <taxon>metagenomes</taxon>
        <taxon>ecological metagenomes</taxon>
    </lineage>
</organism>
<proteinExistence type="predicted"/>
<sequence>MTKYNSSDLTLKDVEAIDSMGAAEAARKFHISLNLAQRCEKILKEKIQLGGGSKKSSGSRKLSKSNNSSESDMKDLLNDSSEQSEVDNKSQGNTQMQNMQQMQFMNNPQQMMNPYDQSFNLQNMQAPNFNPATNQTMPNLTSNGSNPLTPITNNDVMGQMVNNPNPNIFNTQVVNQASSLPPKPDKVDPLMVNHIAPVVTADKALGYLKNLNGA</sequence>
<accession>A0A5E8CI39</accession>
<dbReference type="EMBL" id="CABVLZ010000002">
    <property type="protein sequence ID" value="VVU94746.1"/>
    <property type="molecule type" value="Genomic_DNA"/>
</dbReference>
<name>A0A5E8CI39_9ZZZZ</name>
<dbReference type="AlphaFoldDB" id="A0A5E8CI39"/>
<protein>
    <submittedName>
        <fullName evidence="2">Uncharacterized protein</fullName>
    </submittedName>
</protein>
<evidence type="ECO:0000313" key="2">
    <source>
        <dbReference type="EMBL" id="VVU94746.1"/>
    </source>
</evidence>
<reference evidence="2" key="1">
    <citation type="submission" date="2019-09" db="EMBL/GenBank/DDBJ databases">
        <authorList>
            <person name="Needham M D."/>
        </authorList>
    </citation>
    <scope>NUCLEOTIDE SEQUENCE</scope>
</reference>
<evidence type="ECO:0000256" key="1">
    <source>
        <dbReference type="SAM" id="MobiDB-lite"/>
    </source>
</evidence>